<accession>A0A917RW30</accession>
<sequence>MDIAALSTSLQQSSLSQNISIAVTKMSLDNAQQNASQMMDMLQAPHPTLGHVIDLKG</sequence>
<evidence type="ECO:0000313" key="2">
    <source>
        <dbReference type="Proteomes" id="UP000654670"/>
    </source>
</evidence>
<evidence type="ECO:0008006" key="3">
    <source>
        <dbReference type="Google" id="ProtNLM"/>
    </source>
</evidence>
<dbReference type="AlphaFoldDB" id="A0A917RW30"/>
<proteinExistence type="predicted"/>
<dbReference type="Pfam" id="PF14070">
    <property type="entry name" value="YjfB_motility"/>
    <property type="match status" value="1"/>
</dbReference>
<dbReference type="InterPro" id="IPR025906">
    <property type="entry name" value="YjfB_motility"/>
</dbReference>
<evidence type="ECO:0000313" key="1">
    <source>
        <dbReference type="EMBL" id="GGL41606.1"/>
    </source>
</evidence>
<reference evidence="1" key="1">
    <citation type="journal article" date="2014" name="Int. J. Syst. Evol. Microbiol.">
        <title>Complete genome sequence of Corynebacterium casei LMG S-19264T (=DSM 44701T), isolated from a smear-ripened cheese.</title>
        <authorList>
            <consortium name="US DOE Joint Genome Institute (JGI-PGF)"/>
            <person name="Walter F."/>
            <person name="Albersmeier A."/>
            <person name="Kalinowski J."/>
            <person name="Ruckert C."/>
        </authorList>
    </citation>
    <scope>NUCLEOTIDE SEQUENCE</scope>
    <source>
        <strain evidence="1">JCM 15325</strain>
    </source>
</reference>
<organism evidence="1 2">
    <name type="scientific">Sporolactobacillus putidus</name>
    <dbReference type="NCBI Taxonomy" id="492735"/>
    <lineage>
        <taxon>Bacteria</taxon>
        <taxon>Bacillati</taxon>
        <taxon>Bacillota</taxon>
        <taxon>Bacilli</taxon>
        <taxon>Bacillales</taxon>
        <taxon>Sporolactobacillaceae</taxon>
        <taxon>Sporolactobacillus</taxon>
    </lineage>
</organism>
<name>A0A917RW30_9BACL</name>
<dbReference type="Proteomes" id="UP000654670">
    <property type="component" value="Unassembled WGS sequence"/>
</dbReference>
<dbReference type="EMBL" id="BMOK01000001">
    <property type="protein sequence ID" value="GGL41606.1"/>
    <property type="molecule type" value="Genomic_DNA"/>
</dbReference>
<dbReference type="RefSeq" id="WP_188800916.1">
    <property type="nucleotide sequence ID" value="NZ_BMOK01000001.1"/>
</dbReference>
<keyword evidence="2" id="KW-1185">Reference proteome</keyword>
<protein>
    <recommendedName>
        <fullName evidence="3">Motility protein</fullName>
    </recommendedName>
</protein>
<reference evidence="1" key="2">
    <citation type="submission" date="2020-09" db="EMBL/GenBank/DDBJ databases">
        <authorList>
            <person name="Sun Q."/>
            <person name="Ohkuma M."/>
        </authorList>
    </citation>
    <scope>NUCLEOTIDE SEQUENCE</scope>
    <source>
        <strain evidence="1">JCM 15325</strain>
    </source>
</reference>
<gene>
    <name evidence="1" type="ORF">GCM10007968_01870</name>
</gene>
<comment type="caution">
    <text evidence="1">The sequence shown here is derived from an EMBL/GenBank/DDBJ whole genome shotgun (WGS) entry which is preliminary data.</text>
</comment>